<keyword evidence="5" id="KW-1185">Reference proteome</keyword>
<comment type="caution">
    <text evidence="3">The sequence shown here is derived from an EMBL/GenBank/DDBJ whole genome shotgun (WGS) entry which is preliminary data.</text>
</comment>
<evidence type="ECO:0000313" key="4">
    <source>
        <dbReference type="EMBL" id="GIM13362.1"/>
    </source>
</evidence>
<feature type="region of interest" description="Disordered" evidence="2">
    <location>
        <begin position="459"/>
        <end position="494"/>
    </location>
</feature>
<feature type="region of interest" description="Disordered" evidence="2">
    <location>
        <begin position="567"/>
        <end position="715"/>
    </location>
</feature>
<dbReference type="PANTHER" id="PTHR21623">
    <property type="entry name" value="SPERIOLIN-BINDING FACTOR"/>
    <property type="match status" value="1"/>
</dbReference>
<dbReference type="GO" id="GO:0005777">
    <property type="term" value="C:peroxisome"/>
    <property type="evidence" value="ECO:0007669"/>
    <property type="project" value="TreeGrafter"/>
</dbReference>
<feature type="compositionally biased region" description="Basic and acidic residues" evidence="2">
    <location>
        <begin position="481"/>
        <end position="494"/>
    </location>
</feature>
<evidence type="ECO:0000313" key="3">
    <source>
        <dbReference type="EMBL" id="GIL79324.1"/>
    </source>
</evidence>
<feature type="compositionally biased region" description="Low complexity" evidence="2">
    <location>
        <begin position="384"/>
        <end position="399"/>
    </location>
</feature>
<reference evidence="3" key="1">
    <citation type="journal article" date="2021" name="Proc. Natl. Acad. Sci. U.S.A.">
        <title>Three genomes in the algal genus Volvox reveal the fate of a haploid sex-determining region after a transition to homothallism.</title>
        <authorList>
            <person name="Yamamoto K."/>
            <person name="Hamaji T."/>
            <person name="Kawai-Toyooka H."/>
            <person name="Matsuzaki R."/>
            <person name="Takahashi F."/>
            <person name="Nishimura Y."/>
            <person name="Kawachi M."/>
            <person name="Noguchi H."/>
            <person name="Minakuchi Y."/>
            <person name="Umen J.G."/>
            <person name="Toyoda A."/>
            <person name="Nozaki H."/>
        </authorList>
    </citation>
    <scope>NUCLEOTIDE SEQUENCE</scope>
    <source>
        <strain evidence="4">NIES-3785</strain>
        <strain evidence="3">NIES-3786</strain>
    </source>
</reference>
<feature type="coiled-coil region" evidence="1">
    <location>
        <begin position="494"/>
        <end position="542"/>
    </location>
</feature>
<evidence type="ECO:0000256" key="1">
    <source>
        <dbReference type="SAM" id="Coils"/>
    </source>
</evidence>
<dbReference type="EMBL" id="BNCQ01000048">
    <property type="protein sequence ID" value="GIM13362.1"/>
    <property type="molecule type" value="Genomic_DNA"/>
</dbReference>
<dbReference type="OrthoDB" id="552574at2759"/>
<keyword evidence="1" id="KW-0175">Coiled coil</keyword>
<feature type="compositionally biased region" description="Low complexity" evidence="2">
    <location>
        <begin position="576"/>
        <end position="596"/>
    </location>
</feature>
<organism evidence="3 5">
    <name type="scientific">Volvox reticuliferus</name>
    <dbReference type="NCBI Taxonomy" id="1737510"/>
    <lineage>
        <taxon>Eukaryota</taxon>
        <taxon>Viridiplantae</taxon>
        <taxon>Chlorophyta</taxon>
        <taxon>core chlorophytes</taxon>
        <taxon>Chlorophyceae</taxon>
        <taxon>CS clade</taxon>
        <taxon>Chlamydomonadales</taxon>
        <taxon>Volvocaceae</taxon>
        <taxon>Volvox</taxon>
    </lineage>
</organism>
<gene>
    <name evidence="3" type="ORF">Vretifemale_8710</name>
    <name evidence="4" type="ORF">Vretimale_16518</name>
</gene>
<protein>
    <submittedName>
        <fullName evidence="3">Uncharacterized protein</fullName>
    </submittedName>
</protein>
<sequence length="715" mass="75782">MPSNGKALRVCILRLRCKEPRRYYLALQSLPYSNKTVTRTETSEPSRSPDFVSSSVLLRLLLPLASLPPDQPLLRVDLFSVPGPAFTAIDAASGDQTGELVGSGLVGCGGTVLSPDVVTRLLQGQEVTLTVPLSEPARVAAGGSTAAGDVEGFGEAVGRPGLADVAPHEVLLKLELLDSSPAAGEAAGGARNEPLEMLMQECLARQAAFAAVARQLDAAAAQMEVLSWRLLDAEKRTRSVVEDNNRLQQLLQAEQQAWRIPQLRVLVDSAMLTREELIERCESVMVAYGRERARNGELVERLKVLHAEQVDTLELKKRYQRLQEAHEDQARAYADLEGDGSKMAQLQATINTQEEIIRNLEALLAQTVVKVKPKTNDAAQDGNASADTDAEASTSTAGDVEADRADLKAKLTSAEQQVQQLQEELAAQQAITQERVQQLQRMEAELEALRQHTVTEFPAGEAAGSSSDNRPLTSGQPDPASEDHQTPKAKEEVLQKLQSEAAQLTEEKTAALLRAEYAEGAAEAAQNELMEVTRKYAREIAALKTRLAEKDAAMMGGFGGLDALSSRSEPPFPAFPSLSDAAGPAAAPVGSPSSSSGRRHYDPRRSAVPLPLGSSSGAEGDRGLGRAAAPHGGSGRRGSLAPGQGAGSEDGQAQEGLGEQDSSVSGREAASEGDRPLVWMRSRRSRVSSKSSAQRGDGTATATAGAASPAPAVEG</sequence>
<evidence type="ECO:0000313" key="5">
    <source>
        <dbReference type="Proteomes" id="UP000747110"/>
    </source>
</evidence>
<feature type="compositionally biased region" description="Polar residues" evidence="2">
    <location>
        <begin position="464"/>
        <end position="476"/>
    </location>
</feature>
<dbReference type="InterPro" id="IPR039889">
    <property type="entry name" value="CCD33"/>
</dbReference>
<dbReference type="EMBL" id="BNCP01000015">
    <property type="protein sequence ID" value="GIL79324.1"/>
    <property type="molecule type" value="Genomic_DNA"/>
</dbReference>
<feature type="compositionally biased region" description="Low complexity" evidence="2">
    <location>
        <begin position="688"/>
        <end position="715"/>
    </location>
</feature>
<dbReference type="Proteomes" id="UP000722791">
    <property type="component" value="Unassembled WGS sequence"/>
</dbReference>
<feature type="coiled-coil region" evidence="1">
    <location>
        <begin position="319"/>
        <end position="363"/>
    </location>
</feature>
<evidence type="ECO:0000256" key="2">
    <source>
        <dbReference type="SAM" id="MobiDB-lite"/>
    </source>
</evidence>
<accession>A0A8J4CCY9</accession>
<dbReference type="AlphaFoldDB" id="A0A8J4CCY9"/>
<feature type="region of interest" description="Disordered" evidence="2">
    <location>
        <begin position="375"/>
        <end position="401"/>
    </location>
</feature>
<dbReference type="PANTHER" id="PTHR21623:SF2">
    <property type="entry name" value="COILED-COIL DOMAIN-CONTAINING PROTEIN 33"/>
    <property type="match status" value="1"/>
</dbReference>
<dbReference type="Proteomes" id="UP000747110">
    <property type="component" value="Unassembled WGS sequence"/>
</dbReference>
<name>A0A8J4CCY9_9CHLO</name>
<proteinExistence type="predicted"/>